<protein>
    <recommendedName>
        <fullName evidence="2">Smr domain-containing protein</fullName>
    </recommendedName>
</protein>
<dbReference type="PANTHER" id="PTHR46535:SF1">
    <property type="entry name" value="NEDD4-BINDING PROTEIN 2"/>
    <property type="match status" value="1"/>
</dbReference>
<name>A0A2C9KIP4_BIOGL</name>
<reference evidence="3" key="1">
    <citation type="submission" date="2020-05" db="UniProtKB">
        <authorList>
            <consortium name="EnsemblMetazoa"/>
        </authorList>
    </citation>
    <scope>IDENTIFICATION</scope>
    <source>
        <strain evidence="3">BB02</strain>
    </source>
</reference>
<dbReference type="VEuPathDB" id="VectorBase:BGLB020104"/>
<dbReference type="GO" id="GO:0004519">
    <property type="term" value="F:endonuclease activity"/>
    <property type="evidence" value="ECO:0007669"/>
    <property type="project" value="TreeGrafter"/>
</dbReference>
<keyword evidence="1" id="KW-0812">Transmembrane</keyword>
<dbReference type="RefSeq" id="XP_013065946.2">
    <property type="nucleotide sequence ID" value="XM_013210492.2"/>
</dbReference>
<dbReference type="Pfam" id="PF01713">
    <property type="entry name" value="Smr"/>
    <property type="match status" value="1"/>
</dbReference>
<evidence type="ECO:0000259" key="2">
    <source>
        <dbReference type="PROSITE" id="PS50828"/>
    </source>
</evidence>
<evidence type="ECO:0000256" key="1">
    <source>
        <dbReference type="SAM" id="Phobius"/>
    </source>
</evidence>
<dbReference type="GO" id="GO:0005634">
    <property type="term" value="C:nucleus"/>
    <property type="evidence" value="ECO:0007669"/>
    <property type="project" value="TreeGrafter"/>
</dbReference>
<dbReference type="Proteomes" id="UP000076420">
    <property type="component" value="Unassembled WGS sequence"/>
</dbReference>
<keyword evidence="1" id="KW-0472">Membrane</keyword>
<keyword evidence="1" id="KW-1133">Transmembrane helix</keyword>
<dbReference type="EnsemblMetazoa" id="BGLB020104-RA">
    <property type="protein sequence ID" value="BGLB020104-PA"/>
    <property type="gene ID" value="BGLB020104"/>
</dbReference>
<dbReference type="InterPro" id="IPR036063">
    <property type="entry name" value="Smr_dom_sf"/>
</dbReference>
<evidence type="ECO:0000313" key="3">
    <source>
        <dbReference type="EnsemblMetazoa" id="BGLB020104-PA"/>
    </source>
</evidence>
<dbReference type="KEGG" id="bgt:106054570"/>
<dbReference type="VEuPathDB" id="VectorBase:BGLAX_026699"/>
<organism evidence="3 4">
    <name type="scientific">Biomphalaria glabrata</name>
    <name type="common">Bloodfluke planorb</name>
    <name type="synonym">Freshwater snail</name>
    <dbReference type="NCBI Taxonomy" id="6526"/>
    <lineage>
        <taxon>Eukaryota</taxon>
        <taxon>Metazoa</taxon>
        <taxon>Spiralia</taxon>
        <taxon>Lophotrochozoa</taxon>
        <taxon>Mollusca</taxon>
        <taxon>Gastropoda</taxon>
        <taxon>Heterobranchia</taxon>
        <taxon>Euthyneura</taxon>
        <taxon>Panpulmonata</taxon>
        <taxon>Hygrophila</taxon>
        <taxon>Lymnaeoidea</taxon>
        <taxon>Planorbidae</taxon>
        <taxon>Biomphalaria</taxon>
    </lineage>
</organism>
<dbReference type="PROSITE" id="PS50828">
    <property type="entry name" value="SMR"/>
    <property type="match status" value="1"/>
</dbReference>
<dbReference type="AlphaFoldDB" id="A0A2C9KIP4"/>
<dbReference type="Gene3D" id="3.30.1370.110">
    <property type="match status" value="1"/>
</dbReference>
<accession>A0A2C9KIP4</accession>
<dbReference type="InterPro" id="IPR052772">
    <property type="entry name" value="Endo/PolyKinase_Domain-Protein"/>
</dbReference>
<feature type="domain" description="Smr" evidence="2">
    <location>
        <begin position="75"/>
        <end position="156"/>
    </location>
</feature>
<dbReference type="SMART" id="SM00463">
    <property type="entry name" value="SMR"/>
    <property type="match status" value="1"/>
</dbReference>
<evidence type="ECO:0000313" key="4">
    <source>
        <dbReference type="Proteomes" id="UP000076420"/>
    </source>
</evidence>
<proteinExistence type="predicted"/>
<gene>
    <name evidence="3" type="primary">106054570</name>
</gene>
<dbReference type="SUPFAM" id="SSF160443">
    <property type="entry name" value="SMR domain-like"/>
    <property type="match status" value="1"/>
</dbReference>
<feature type="transmembrane region" description="Helical" evidence="1">
    <location>
        <begin position="6"/>
        <end position="27"/>
    </location>
</feature>
<sequence length="157" mass="17633">MEQCWLIVLVLSVLLSVVGLTLLGLLIQKIRKCCRRVDKPYGLKKHQTGDYSLLEILDEDDAVDGGQAAQRRPTLDLHGKTRQEALQAVDQFILSNQNSYHKNKTSSRLVNIITGRGLHSVNNFPVLKMETQKYLEKKGLNYSVNSKGGQLTIDLKS</sequence>
<dbReference type="PANTHER" id="PTHR46535">
    <property type="entry name" value="NEDD4-BINDING PROTEIN 2"/>
    <property type="match status" value="1"/>
</dbReference>
<dbReference type="OrthoDB" id="3231855at2759"/>
<dbReference type="InterPro" id="IPR002625">
    <property type="entry name" value="Smr_dom"/>
</dbReference>